<dbReference type="Proteomes" id="UP000218785">
    <property type="component" value="Chromosome"/>
</dbReference>
<name>A0A1Z4N4F6_9CYAN</name>
<proteinExistence type="predicted"/>
<gene>
    <name evidence="1" type="ORF">NIES37_45500</name>
</gene>
<keyword evidence="2" id="KW-1185">Reference proteome</keyword>
<protein>
    <submittedName>
        <fullName evidence="1">Uncharacterized protein</fullName>
    </submittedName>
</protein>
<dbReference type="AlphaFoldDB" id="A0A1Z4N4F6"/>
<accession>A0A1Z4N4F6</accession>
<organism evidence="1 2">
    <name type="scientific">Tolypothrix tenuis PCC 7101</name>
    <dbReference type="NCBI Taxonomy" id="231146"/>
    <lineage>
        <taxon>Bacteria</taxon>
        <taxon>Bacillati</taxon>
        <taxon>Cyanobacteriota</taxon>
        <taxon>Cyanophyceae</taxon>
        <taxon>Nostocales</taxon>
        <taxon>Tolypothrichaceae</taxon>
        <taxon>Tolypothrix</taxon>
    </lineage>
</organism>
<sequence>MHDWQYFFNCDGCANVFDERTFLNQDNYRIFEPEWKAEILHWFKREDVAKAQKEEFIQALIDFNDGCGDFYRYRAYFFAAEALAYFPDCSLGDAIVAQLLKWSYGYFRQDKRDWQIVPKPLVKAARTTLELTDRNRVVAAFVQLVHTTESRTIMRRAAEKLAQFAPGNKSAIAALALLHSVPNQEKIAVSSKSAFVKDVGAAIAAVIQIMETTPNKYNC</sequence>
<dbReference type="KEGG" id="ttq:NIES37_45500"/>
<evidence type="ECO:0000313" key="2">
    <source>
        <dbReference type="Proteomes" id="UP000218785"/>
    </source>
</evidence>
<reference evidence="1 2" key="1">
    <citation type="submission" date="2017-06" db="EMBL/GenBank/DDBJ databases">
        <title>Genome sequencing of cyanobaciteial culture collection at National Institute for Environmental Studies (NIES).</title>
        <authorList>
            <person name="Hirose Y."/>
            <person name="Shimura Y."/>
            <person name="Fujisawa T."/>
            <person name="Nakamura Y."/>
            <person name="Kawachi M."/>
        </authorList>
    </citation>
    <scope>NUCLEOTIDE SEQUENCE [LARGE SCALE GENOMIC DNA]</scope>
    <source>
        <strain evidence="1 2">NIES-37</strain>
    </source>
</reference>
<dbReference type="RefSeq" id="WP_096579518.1">
    <property type="nucleotide sequence ID" value="NZ_CAWNJS010000001.1"/>
</dbReference>
<dbReference type="EMBL" id="AP018248">
    <property type="protein sequence ID" value="BAZ00555.1"/>
    <property type="molecule type" value="Genomic_DNA"/>
</dbReference>
<evidence type="ECO:0000313" key="1">
    <source>
        <dbReference type="EMBL" id="BAZ00555.1"/>
    </source>
</evidence>